<feature type="compositionally biased region" description="Basic residues" evidence="1">
    <location>
        <begin position="1"/>
        <end position="10"/>
    </location>
</feature>
<evidence type="ECO:0000256" key="1">
    <source>
        <dbReference type="SAM" id="MobiDB-lite"/>
    </source>
</evidence>
<protein>
    <submittedName>
        <fullName evidence="2">Expressed protein</fullName>
    </submittedName>
</protein>
<proteinExistence type="predicted"/>
<name>A0AAV0B8F3_PHAPC</name>
<sequence>MNKRRNKKQPKVYPVRSSSTNTKQPPSSDAIKILQNLFEGVPESSRSEANQAIQDLLSILQESASTCTISSAKEKEVTEEILSPVEAVKSKRRNPLEDAENQAKKKCTGLRNESVIFSRNSSMSLQDFTQHISLPRAERMLEDISTLLKLFPQQQPVEGPFNLQFDPHGMCGCDWIGLVAKHFPEVFELSSKYIDQSPYLNSSVVRNLLLNNSSEASNLPFHESLFLRVAKGFINPGPMAKNAIAHIFTTSIIVAATKTPLESISASLKLYVEASFFNSFIARLRSIIESVKVLPSRCRYEKSTSMSPIACFLVGGVRGLFLGPLSSRVCTPSGAAQHIHLIALSRTTSNIEPFWQGSFDYIHSLLQRTLAGEDTKVDEVQVAQVLSRDFLFHWQSTGEPIPWVKPRICKNAPPPAVEINMI</sequence>
<evidence type="ECO:0000313" key="2">
    <source>
        <dbReference type="EMBL" id="CAH7682325.1"/>
    </source>
</evidence>
<accession>A0AAV0B8F3</accession>
<feature type="region of interest" description="Disordered" evidence="1">
    <location>
        <begin position="1"/>
        <end position="29"/>
    </location>
</feature>
<gene>
    <name evidence="2" type="ORF">PPACK8108_LOCUS15178</name>
</gene>
<reference evidence="2" key="1">
    <citation type="submission" date="2022-06" db="EMBL/GenBank/DDBJ databases">
        <authorList>
            <consortium name="SYNGENTA / RWTH Aachen University"/>
        </authorList>
    </citation>
    <scope>NUCLEOTIDE SEQUENCE</scope>
</reference>
<organism evidence="2 3">
    <name type="scientific">Phakopsora pachyrhizi</name>
    <name type="common">Asian soybean rust disease fungus</name>
    <dbReference type="NCBI Taxonomy" id="170000"/>
    <lineage>
        <taxon>Eukaryota</taxon>
        <taxon>Fungi</taxon>
        <taxon>Dikarya</taxon>
        <taxon>Basidiomycota</taxon>
        <taxon>Pucciniomycotina</taxon>
        <taxon>Pucciniomycetes</taxon>
        <taxon>Pucciniales</taxon>
        <taxon>Phakopsoraceae</taxon>
        <taxon>Phakopsora</taxon>
    </lineage>
</organism>
<feature type="compositionally biased region" description="Polar residues" evidence="1">
    <location>
        <begin position="16"/>
        <end position="27"/>
    </location>
</feature>
<keyword evidence="3" id="KW-1185">Reference proteome</keyword>
<evidence type="ECO:0000313" key="3">
    <source>
        <dbReference type="Proteomes" id="UP001153365"/>
    </source>
</evidence>
<dbReference type="EMBL" id="CALTRL010004011">
    <property type="protein sequence ID" value="CAH7682325.1"/>
    <property type="molecule type" value="Genomic_DNA"/>
</dbReference>
<comment type="caution">
    <text evidence="2">The sequence shown here is derived from an EMBL/GenBank/DDBJ whole genome shotgun (WGS) entry which is preliminary data.</text>
</comment>
<dbReference type="AlphaFoldDB" id="A0AAV0B8F3"/>
<dbReference type="Proteomes" id="UP001153365">
    <property type="component" value="Unassembled WGS sequence"/>
</dbReference>